<keyword evidence="9" id="KW-0677">Repeat</keyword>
<gene>
    <name evidence="20" type="ORF">CUMW_247170</name>
</gene>
<evidence type="ECO:0000259" key="19">
    <source>
        <dbReference type="PROSITE" id="PS50011"/>
    </source>
</evidence>
<dbReference type="Pfam" id="PF08263">
    <property type="entry name" value="LRRNT_2"/>
    <property type="match status" value="1"/>
</dbReference>
<dbReference type="Gene3D" id="3.80.10.10">
    <property type="entry name" value="Ribonuclease Inhibitor"/>
    <property type="match status" value="2"/>
</dbReference>
<dbReference type="SUPFAM" id="SSF56112">
    <property type="entry name" value="Protein kinase-like (PK-like)"/>
    <property type="match status" value="1"/>
</dbReference>
<dbReference type="EC" id="2.7.11.1" evidence="3"/>
<organism evidence="20 21">
    <name type="scientific">Citrus unshiu</name>
    <name type="common">Satsuma mandarin</name>
    <name type="synonym">Citrus nobilis var. unshiu</name>
    <dbReference type="NCBI Taxonomy" id="55188"/>
    <lineage>
        <taxon>Eukaryota</taxon>
        <taxon>Viridiplantae</taxon>
        <taxon>Streptophyta</taxon>
        <taxon>Embryophyta</taxon>
        <taxon>Tracheophyta</taxon>
        <taxon>Spermatophyta</taxon>
        <taxon>Magnoliopsida</taxon>
        <taxon>eudicotyledons</taxon>
        <taxon>Gunneridae</taxon>
        <taxon>Pentapetalae</taxon>
        <taxon>rosids</taxon>
        <taxon>malvids</taxon>
        <taxon>Sapindales</taxon>
        <taxon>Rutaceae</taxon>
        <taxon>Aurantioideae</taxon>
        <taxon>Citrus</taxon>
    </lineage>
</organism>
<feature type="transmembrane region" description="Helical" evidence="18">
    <location>
        <begin position="12"/>
        <end position="29"/>
    </location>
</feature>
<comment type="subcellular location">
    <subcellularLocation>
        <location evidence="1">Membrane</location>
        <topology evidence="1">Single-pass membrane protein</topology>
    </subcellularLocation>
</comment>
<comment type="caution">
    <text evidence="20">The sequence shown here is derived from an EMBL/GenBank/DDBJ whole genome shotgun (WGS) entry which is preliminary data.</text>
</comment>
<evidence type="ECO:0000256" key="7">
    <source>
        <dbReference type="ARBA" id="ARBA00022692"/>
    </source>
</evidence>
<evidence type="ECO:0000256" key="10">
    <source>
        <dbReference type="ARBA" id="ARBA00022741"/>
    </source>
</evidence>
<evidence type="ECO:0000256" key="5">
    <source>
        <dbReference type="ARBA" id="ARBA00022614"/>
    </source>
</evidence>
<keyword evidence="12" id="KW-0067">ATP-binding</keyword>
<dbReference type="Gene3D" id="3.30.200.20">
    <property type="entry name" value="Phosphorylase Kinase, domain 1"/>
    <property type="match status" value="1"/>
</dbReference>
<evidence type="ECO:0000256" key="14">
    <source>
        <dbReference type="ARBA" id="ARBA00023136"/>
    </source>
</evidence>
<dbReference type="InterPro" id="IPR011009">
    <property type="entry name" value="Kinase-like_dom_sf"/>
</dbReference>
<keyword evidence="21" id="KW-1185">Reference proteome</keyword>
<keyword evidence="14 18" id="KW-0472">Membrane</keyword>
<evidence type="ECO:0000256" key="3">
    <source>
        <dbReference type="ARBA" id="ARBA00012513"/>
    </source>
</evidence>
<dbReference type="InterPro" id="IPR032675">
    <property type="entry name" value="LRR_dom_sf"/>
</dbReference>
<evidence type="ECO:0000256" key="4">
    <source>
        <dbReference type="ARBA" id="ARBA00022553"/>
    </source>
</evidence>
<dbReference type="Proteomes" id="UP000236630">
    <property type="component" value="Unassembled WGS sequence"/>
</dbReference>
<name>A0A2H5QNP1_CITUN</name>
<dbReference type="PANTHER" id="PTHR48007">
    <property type="entry name" value="LEUCINE-RICH REPEAT RECEPTOR-LIKE PROTEIN KINASE PXC1"/>
    <property type="match status" value="1"/>
</dbReference>
<evidence type="ECO:0000256" key="16">
    <source>
        <dbReference type="ARBA" id="ARBA00047899"/>
    </source>
</evidence>
<dbReference type="InterPro" id="IPR000719">
    <property type="entry name" value="Prot_kinase_dom"/>
</dbReference>
<dbReference type="Gene3D" id="1.10.510.10">
    <property type="entry name" value="Transferase(Phosphotransferase) domain 1"/>
    <property type="match status" value="1"/>
</dbReference>
<evidence type="ECO:0000256" key="17">
    <source>
        <dbReference type="ARBA" id="ARBA00048679"/>
    </source>
</evidence>
<keyword evidence="7 18" id="KW-0812">Transmembrane</keyword>
<keyword evidence="4" id="KW-0597">Phosphoprotein</keyword>
<keyword evidence="8" id="KW-0732">Signal</keyword>
<keyword evidence="11" id="KW-0418">Kinase</keyword>
<evidence type="ECO:0000256" key="12">
    <source>
        <dbReference type="ARBA" id="ARBA00022840"/>
    </source>
</evidence>
<dbReference type="SUPFAM" id="SSF52058">
    <property type="entry name" value="L domain-like"/>
    <property type="match status" value="1"/>
</dbReference>
<sequence length="661" mass="73761">MGRHIGRPARNVLHVLVLISFVGVTFGLSDTEILLQFKSSLNDSSSALVNWNALRNPCTFNYPNWNGVLCLNGSVWGLKLEQMNLSGTIAAESLGLLSSLRAVSFMNNKFEGPLPDLRKMGPLKSIYLSDNGFSGNISDDAFEGMTSLKKLYMANNRLTGTIPSSLVQLPKLMELRLEANKFQGQVPEIKQNEMRSLGLANNELEGPIPESLSKMDPSTFAGNKNLCGPPLDPCVLPKHPEIPNNVSQPPKGQPPIIVQENPNQKKEVSLLKIIMIVLVLGVSLGIIAAILIIFYLRKRKTQIERASSYEDSSKLPTSFGSSKVEPEPIEIKKKADYGKLSFVRDDMEPFDLQDMLRASAEVLGSGTFGASYKTVISNGQAYVVKRYKQMNNVGREDFQEHMKRLGRLEHPNLLPLTAFYYRKEEKLLLYEFVENGSLAGKLHANHTEQQPCLDWQTRLKIIKGVVKGMAYLHNELPGSIIPHGHLKSSNVLLDRSFEPLLTDYALRPLINPDNAHTLMVAYKSPEYAHNGKISKKSDVWSLGILILELLTGKYPENYLLQGYDSKASLSNWVNNMVKEKRTGDVFDKEMKGAKYSKSEMINLLKIGLSCCEEDVLARMELKEVIEKIERLKEGGNDHDEHFCDGYVQSINGSGDGFFSHG</sequence>
<dbReference type="FunFam" id="3.30.200.20:FF:000307">
    <property type="entry name" value="pollen receptor-like kinase 1"/>
    <property type="match status" value="1"/>
</dbReference>
<evidence type="ECO:0000256" key="9">
    <source>
        <dbReference type="ARBA" id="ARBA00022737"/>
    </source>
</evidence>
<comment type="catalytic activity">
    <reaction evidence="17">
        <text>L-seryl-[protein] + ATP = O-phospho-L-seryl-[protein] + ADP + H(+)</text>
        <dbReference type="Rhea" id="RHEA:17989"/>
        <dbReference type="Rhea" id="RHEA-COMP:9863"/>
        <dbReference type="Rhea" id="RHEA-COMP:11604"/>
        <dbReference type="ChEBI" id="CHEBI:15378"/>
        <dbReference type="ChEBI" id="CHEBI:29999"/>
        <dbReference type="ChEBI" id="CHEBI:30616"/>
        <dbReference type="ChEBI" id="CHEBI:83421"/>
        <dbReference type="ChEBI" id="CHEBI:456216"/>
        <dbReference type="EC" id="2.7.11.1"/>
    </reaction>
</comment>
<dbReference type="GO" id="GO:0016020">
    <property type="term" value="C:membrane"/>
    <property type="evidence" value="ECO:0007669"/>
    <property type="project" value="UniProtKB-SubCell"/>
</dbReference>
<evidence type="ECO:0000256" key="8">
    <source>
        <dbReference type="ARBA" id="ARBA00022729"/>
    </source>
</evidence>
<proteinExistence type="inferred from homology"/>
<dbReference type="Pfam" id="PF13855">
    <property type="entry name" value="LRR_8"/>
    <property type="match status" value="1"/>
</dbReference>
<accession>A0A2H5QNP1</accession>
<evidence type="ECO:0000256" key="11">
    <source>
        <dbReference type="ARBA" id="ARBA00022777"/>
    </source>
</evidence>
<dbReference type="GO" id="GO:0005524">
    <property type="term" value="F:ATP binding"/>
    <property type="evidence" value="ECO:0007669"/>
    <property type="project" value="UniProtKB-KW"/>
</dbReference>
<reference evidence="20 21" key="1">
    <citation type="journal article" date="2017" name="Front. Genet.">
        <title>Draft sequencing of the heterozygous diploid genome of Satsuma (Citrus unshiu Marc.) using a hybrid assembly approach.</title>
        <authorList>
            <person name="Shimizu T."/>
            <person name="Tanizawa Y."/>
            <person name="Mochizuki T."/>
            <person name="Nagasaki H."/>
            <person name="Yoshioka T."/>
            <person name="Toyoda A."/>
            <person name="Fujiyama A."/>
            <person name="Kaminuma E."/>
            <person name="Nakamura Y."/>
        </authorList>
    </citation>
    <scope>NUCLEOTIDE SEQUENCE [LARGE SCALE GENOMIC DNA]</scope>
    <source>
        <strain evidence="21">cv. Miyagawa wase</strain>
    </source>
</reference>
<dbReference type="InterPro" id="IPR001611">
    <property type="entry name" value="Leu-rich_rpt"/>
</dbReference>
<dbReference type="InterPro" id="IPR013210">
    <property type="entry name" value="LRR_N_plant-typ"/>
</dbReference>
<comment type="catalytic activity">
    <reaction evidence="16">
        <text>L-threonyl-[protein] + ATP = O-phospho-L-threonyl-[protein] + ADP + H(+)</text>
        <dbReference type="Rhea" id="RHEA:46608"/>
        <dbReference type="Rhea" id="RHEA-COMP:11060"/>
        <dbReference type="Rhea" id="RHEA-COMP:11605"/>
        <dbReference type="ChEBI" id="CHEBI:15378"/>
        <dbReference type="ChEBI" id="CHEBI:30013"/>
        <dbReference type="ChEBI" id="CHEBI:30616"/>
        <dbReference type="ChEBI" id="CHEBI:61977"/>
        <dbReference type="ChEBI" id="CHEBI:456216"/>
        <dbReference type="EC" id="2.7.11.1"/>
    </reaction>
</comment>
<dbReference type="PROSITE" id="PS50011">
    <property type="entry name" value="PROTEIN_KINASE_DOM"/>
    <property type="match status" value="1"/>
</dbReference>
<keyword evidence="6" id="KW-0808">Transferase</keyword>
<comment type="similarity">
    <text evidence="2">Belongs to the protein kinase superfamily. Ser/Thr protein kinase family.</text>
</comment>
<dbReference type="Pfam" id="PF00069">
    <property type="entry name" value="Pkinase"/>
    <property type="match status" value="1"/>
</dbReference>
<keyword evidence="13 18" id="KW-1133">Transmembrane helix</keyword>
<dbReference type="GO" id="GO:0004674">
    <property type="term" value="F:protein serine/threonine kinase activity"/>
    <property type="evidence" value="ECO:0007669"/>
    <property type="project" value="UniProtKB-EC"/>
</dbReference>
<keyword evidence="10" id="KW-0547">Nucleotide-binding</keyword>
<protein>
    <recommendedName>
        <fullName evidence="3">non-specific serine/threonine protein kinase</fullName>
        <ecNumber evidence="3">2.7.11.1</ecNumber>
    </recommendedName>
</protein>
<dbReference type="AlphaFoldDB" id="A0A2H5QNP1"/>
<evidence type="ECO:0000313" key="21">
    <source>
        <dbReference type="Proteomes" id="UP000236630"/>
    </source>
</evidence>
<evidence type="ECO:0000256" key="6">
    <source>
        <dbReference type="ARBA" id="ARBA00022679"/>
    </source>
</evidence>
<dbReference type="EMBL" id="BDQV01000558">
    <property type="protein sequence ID" value="GAY66242.1"/>
    <property type="molecule type" value="Genomic_DNA"/>
</dbReference>
<feature type="transmembrane region" description="Helical" evidence="18">
    <location>
        <begin position="273"/>
        <end position="296"/>
    </location>
</feature>
<evidence type="ECO:0000256" key="15">
    <source>
        <dbReference type="ARBA" id="ARBA00023170"/>
    </source>
</evidence>
<dbReference type="PANTHER" id="PTHR48007:SF19">
    <property type="entry name" value="POLLEN RECEPTOR-LIKE KINASE 5"/>
    <property type="match status" value="1"/>
</dbReference>
<evidence type="ECO:0000256" key="13">
    <source>
        <dbReference type="ARBA" id="ARBA00022989"/>
    </source>
</evidence>
<evidence type="ECO:0000256" key="2">
    <source>
        <dbReference type="ARBA" id="ARBA00008684"/>
    </source>
</evidence>
<keyword evidence="15" id="KW-0675">Receptor</keyword>
<evidence type="ECO:0000313" key="20">
    <source>
        <dbReference type="EMBL" id="GAY66242.1"/>
    </source>
</evidence>
<feature type="domain" description="Protein kinase" evidence="19">
    <location>
        <begin position="357"/>
        <end position="631"/>
    </location>
</feature>
<evidence type="ECO:0000256" key="18">
    <source>
        <dbReference type="SAM" id="Phobius"/>
    </source>
</evidence>
<dbReference type="FunFam" id="1.10.510.10:FF:000480">
    <property type="entry name" value="Pollen receptor-like kinase 1"/>
    <property type="match status" value="1"/>
</dbReference>
<evidence type="ECO:0000256" key="1">
    <source>
        <dbReference type="ARBA" id="ARBA00004167"/>
    </source>
</evidence>
<keyword evidence="5" id="KW-0433">Leucine-rich repeat</keyword>
<dbReference type="InterPro" id="IPR046959">
    <property type="entry name" value="PRK1-6/SRF4-like"/>
</dbReference>